<feature type="region of interest" description="Disordered" evidence="1">
    <location>
        <begin position="241"/>
        <end position="288"/>
    </location>
</feature>
<organism evidence="3 4">
    <name type="scientific">Spirodela intermedia</name>
    <name type="common">Intermediate duckweed</name>
    <dbReference type="NCBI Taxonomy" id="51605"/>
    <lineage>
        <taxon>Eukaryota</taxon>
        <taxon>Viridiplantae</taxon>
        <taxon>Streptophyta</taxon>
        <taxon>Embryophyta</taxon>
        <taxon>Tracheophyta</taxon>
        <taxon>Spermatophyta</taxon>
        <taxon>Magnoliopsida</taxon>
        <taxon>Liliopsida</taxon>
        <taxon>Araceae</taxon>
        <taxon>Lemnoideae</taxon>
        <taxon>Spirodela</taxon>
    </lineage>
</organism>
<dbReference type="InterPro" id="IPR001005">
    <property type="entry name" value="SANT/Myb"/>
</dbReference>
<protein>
    <recommendedName>
        <fullName evidence="2">Myb-like domain-containing protein</fullName>
    </recommendedName>
</protein>
<dbReference type="EMBL" id="LR746265">
    <property type="protein sequence ID" value="CAA7391170.1"/>
    <property type="molecule type" value="Genomic_DNA"/>
</dbReference>
<dbReference type="PANTHER" id="PTHR33492">
    <property type="entry name" value="OSJNBA0043A12.37 PROTEIN-RELATED"/>
    <property type="match status" value="1"/>
</dbReference>
<feature type="region of interest" description="Disordered" evidence="1">
    <location>
        <begin position="83"/>
        <end position="105"/>
    </location>
</feature>
<feature type="compositionally biased region" description="Polar residues" evidence="1">
    <location>
        <begin position="1"/>
        <end position="14"/>
    </location>
</feature>
<dbReference type="PANTHER" id="PTHR33492:SF11">
    <property type="entry name" value="OS04G0670900 PROTEIN"/>
    <property type="match status" value="1"/>
</dbReference>
<dbReference type="PROSITE" id="PS50090">
    <property type="entry name" value="MYB_LIKE"/>
    <property type="match status" value="1"/>
</dbReference>
<feature type="region of interest" description="Disordered" evidence="1">
    <location>
        <begin position="1"/>
        <end position="52"/>
    </location>
</feature>
<evidence type="ECO:0000256" key="1">
    <source>
        <dbReference type="SAM" id="MobiDB-lite"/>
    </source>
</evidence>
<sequence>MSDHPSNANLSPQHRSAAVILVPERHRNHNPPPSPAGFLPHPSNANAGAASPNSALLPREYRKGNWTLHETLVLIAAKRFDDERRSRGGGAESKPTLHQNQSQQNCRSAEQRWKWVENYCWNHQCFRSQNQCNDKWDNLLRDYKKVRDYEARRCPSSSSDKVDDKKGSNDDVASSYWIMEKHERKERNLPSNLVQEVFEALTDVLSRRNANKASVSNAITLTPRPPPLTVVPAAAHESLQPIATPAAPPPPPPLQQQEPHRQPSISELSSSSEGTEASEREDSDAKRRKVRNLGASVVRGASVLARALLACEDRRSKRHRELLDLEERRLRAEEDRTEMNRQGMAGLITAVDNLAGAVHALVSDRRNELSR</sequence>
<dbReference type="OrthoDB" id="1843873at2759"/>
<feature type="compositionally biased region" description="Low complexity" evidence="1">
    <location>
        <begin position="262"/>
        <end position="275"/>
    </location>
</feature>
<dbReference type="InterPro" id="IPR044822">
    <property type="entry name" value="Myb_DNA-bind_4"/>
</dbReference>
<evidence type="ECO:0000313" key="3">
    <source>
        <dbReference type="EMBL" id="CAA7391170.1"/>
    </source>
</evidence>
<feature type="compositionally biased region" description="Low complexity" evidence="1">
    <location>
        <begin position="42"/>
        <end position="52"/>
    </location>
</feature>
<accession>A0A7I8K2G6</accession>
<name>A0A7I8K2G6_SPIIN</name>
<dbReference type="AlphaFoldDB" id="A0A7I8K2G6"/>
<feature type="compositionally biased region" description="Polar residues" evidence="1">
    <location>
        <begin position="96"/>
        <end position="105"/>
    </location>
</feature>
<keyword evidence="4" id="KW-1185">Reference proteome</keyword>
<dbReference type="Proteomes" id="UP000663760">
    <property type="component" value="Chromosome 2"/>
</dbReference>
<feature type="domain" description="Myb-like" evidence="2">
    <location>
        <begin position="58"/>
        <end position="140"/>
    </location>
</feature>
<dbReference type="Gene3D" id="1.10.10.60">
    <property type="entry name" value="Homeodomain-like"/>
    <property type="match status" value="1"/>
</dbReference>
<dbReference type="Pfam" id="PF13837">
    <property type="entry name" value="Myb_DNA-bind_4"/>
    <property type="match status" value="1"/>
</dbReference>
<gene>
    <name evidence="3" type="ORF">SI8410_02002527</name>
</gene>
<proteinExistence type="predicted"/>
<evidence type="ECO:0000259" key="2">
    <source>
        <dbReference type="PROSITE" id="PS50090"/>
    </source>
</evidence>
<evidence type="ECO:0000313" key="4">
    <source>
        <dbReference type="Proteomes" id="UP000663760"/>
    </source>
</evidence>
<reference evidence="3" key="1">
    <citation type="submission" date="2020-02" db="EMBL/GenBank/DDBJ databases">
        <authorList>
            <person name="Scholz U."/>
            <person name="Mascher M."/>
            <person name="Fiebig A."/>
        </authorList>
    </citation>
    <scope>NUCLEOTIDE SEQUENCE</scope>
</reference>